<evidence type="ECO:0000313" key="1">
    <source>
        <dbReference type="EMBL" id="KAI3776044.1"/>
    </source>
</evidence>
<accession>A0ACB9FY36</accession>
<keyword evidence="2" id="KW-1185">Reference proteome</keyword>
<dbReference type="Proteomes" id="UP001056120">
    <property type="component" value="Linkage Group LG15"/>
</dbReference>
<sequence length="99" mass="10651">MKGALAFAKRSETYAESKGRIHCPCRKCVNARKHVPTVVEDASKKPRSIVDVGCGIGGSSRYLSRKYGAECYGITLNPVQAERAQSLAAAQGLANKVIR</sequence>
<dbReference type="EMBL" id="CM042032">
    <property type="protein sequence ID" value="KAI3776044.1"/>
    <property type="molecule type" value="Genomic_DNA"/>
</dbReference>
<comment type="caution">
    <text evidence="1">The sequence shown here is derived from an EMBL/GenBank/DDBJ whole genome shotgun (WGS) entry which is preliminary data.</text>
</comment>
<evidence type="ECO:0000313" key="2">
    <source>
        <dbReference type="Proteomes" id="UP001056120"/>
    </source>
</evidence>
<organism evidence="1 2">
    <name type="scientific">Smallanthus sonchifolius</name>
    <dbReference type="NCBI Taxonomy" id="185202"/>
    <lineage>
        <taxon>Eukaryota</taxon>
        <taxon>Viridiplantae</taxon>
        <taxon>Streptophyta</taxon>
        <taxon>Embryophyta</taxon>
        <taxon>Tracheophyta</taxon>
        <taxon>Spermatophyta</taxon>
        <taxon>Magnoliopsida</taxon>
        <taxon>eudicotyledons</taxon>
        <taxon>Gunneridae</taxon>
        <taxon>Pentapetalae</taxon>
        <taxon>asterids</taxon>
        <taxon>campanulids</taxon>
        <taxon>Asterales</taxon>
        <taxon>Asteraceae</taxon>
        <taxon>Asteroideae</taxon>
        <taxon>Heliantheae alliance</taxon>
        <taxon>Millerieae</taxon>
        <taxon>Smallanthus</taxon>
    </lineage>
</organism>
<reference evidence="1 2" key="2">
    <citation type="journal article" date="2022" name="Mol. Ecol. Resour.">
        <title>The genomes of chicory, endive, great burdock and yacon provide insights into Asteraceae paleo-polyploidization history and plant inulin production.</title>
        <authorList>
            <person name="Fan W."/>
            <person name="Wang S."/>
            <person name="Wang H."/>
            <person name="Wang A."/>
            <person name="Jiang F."/>
            <person name="Liu H."/>
            <person name="Zhao H."/>
            <person name="Xu D."/>
            <person name="Zhang Y."/>
        </authorList>
    </citation>
    <scope>NUCLEOTIDE SEQUENCE [LARGE SCALE GENOMIC DNA]</scope>
    <source>
        <strain evidence="2">cv. Yunnan</strain>
        <tissue evidence="1">Leaves</tissue>
    </source>
</reference>
<protein>
    <submittedName>
        <fullName evidence="1">Uncharacterized protein</fullName>
    </submittedName>
</protein>
<reference evidence="2" key="1">
    <citation type="journal article" date="2022" name="Mol. Ecol. Resour.">
        <title>The genomes of chicory, endive, great burdock and yacon provide insights into Asteraceae palaeo-polyploidization history and plant inulin production.</title>
        <authorList>
            <person name="Fan W."/>
            <person name="Wang S."/>
            <person name="Wang H."/>
            <person name="Wang A."/>
            <person name="Jiang F."/>
            <person name="Liu H."/>
            <person name="Zhao H."/>
            <person name="Xu D."/>
            <person name="Zhang Y."/>
        </authorList>
    </citation>
    <scope>NUCLEOTIDE SEQUENCE [LARGE SCALE GENOMIC DNA]</scope>
    <source>
        <strain evidence="2">cv. Yunnan</strain>
    </source>
</reference>
<proteinExistence type="predicted"/>
<gene>
    <name evidence="1" type="ORF">L1987_45804</name>
</gene>
<name>A0ACB9FY36_9ASTR</name>